<dbReference type="STRING" id="1122133.SAMN02745157_2048"/>
<dbReference type="GO" id="GO:1902209">
    <property type="term" value="P:negative regulation of bacterial-type flagellum assembly"/>
    <property type="evidence" value="ECO:0007669"/>
    <property type="project" value="InterPro"/>
</dbReference>
<proteinExistence type="predicted"/>
<keyword evidence="4" id="KW-0969">Cilium</keyword>
<dbReference type="GO" id="GO:0048027">
    <property type="term" value="F:mRNA 5'-UTR binding"/>
    <property type="evidence" value="ECO:0007669"/>
    <property type="project" value="InterPro"/>
</dbReference>
<dbReference type="EMBL" id="FQUP01000001">
    <property type="protein sequence ID" value="SHF26550.1"/>
    <property type="molecule type" value="Genomic_DNA"/>
</dbReference>
<evidence type="ECO:0000313" key="4">
    <source>
        <dbReference type="EMBL" id="SHF26550.1"/>
    </source>
</evidence>
<dbReference type="Proteomes" id="UP000184485">
    <property type="component" value="Unassembled WGS sequence"/>
</dbReference>
<evidence type="ECO:0000256" key="3">
    <source>
        <dbReference type="ARBA" id="ARBA00022884"/>
    </source>
</evidence>
<keyword evidence="4" id="KW-0282">Flagellum</keyword>
<name>A0A1M5A8C5_9HYPH</name>
<dbReference type="GO" id="GO:0044781">
    <property type="term" value="P:bacterial-type flagellum organization"/>
    <property type="evidence" value="ECO:0007669"/>
    <property type="project" value="UniProtKB-KW"/>
</dbReference>
<evidence type="ECO:0000256" key="1">
    <source>
        <dbReference type="ARBA" id="ARBA00022491"/>
    </source>
</evidence>
<gene>
    <name evidence="4" type="ORF">SAMN02745157_2048</name>
</gene>
<protein>
    <submittedName>
        <fullName evidence="4">Flagellar protein FlbT</fullName>
    </submittedName>
</protein>
<dbReference type="GO" id="GO:0006402">
    <property type="term" value="P:mRNA catabolic process"/>
    <property type="evidence" value="ECO:0007669"/>
    <property type="project" value="InterPro"/>
</dbReference>
<accession>A0A1M5A8C5</accession>
<keyword evidence="5" id="KW-1185">Reference proteome</keyword>
<reference evidence="4 5" key="1">
    <citation type="submission" date="2016-11" db="EMBL/GenBank/DDBJ databases">
        <authorList>
            <person name="Jaros S."/>
            <person name="Januszkiewicz K."/>
            <person name="Wedrychowicz H."/>
        </authorList>
    </citation>
    <scope>NUCLEOTIDE SEQUENCE [LARGE SCALE GENOMIC DNA]</scope>
    <source>
        <strain evidence="4 5">DSM 19436</strain>
    </source>
</reference>
<sequence length="129" mass="14602">MPLKLELKAGERVLLGDLVIVNQGGRTRLCIEGDAPVLRERDMMAPEAANSLPKRLYLAMQSMYLSRDASRFLPEIARLTREIVDAEPGFRPFVEAIERQLHSGQLYRAMREVQRLILHDVDTSLAKAS</sequence>
<dbReference type="InterPro" id="IPR009967">
    <property type="entry name" value="Flagellum_FlbT"/>
</dbReference>
<dbReference type="Pfam" id="PF07378">
    <property type="entry name" value="FlbT"/>
    <property type="match status" value="1"/>
</dbReference>
<dbReference type="RefSeq" id="WP_073052519.1">
    <property type="nucleotide sequence ID" value="NZ_FQUP01000001.1"/>
</dbReference>
<keyword evidence="3" id="KW-0694">RNA-binding</keyword>
<evidence type="ECO:0000256" key="2">
    <source>
        <dbReference type="ARBA" id="ARBA00022795"/>
    </source>
</evidence>
<dbReference type="AlphaFoldDB" id="A0A1M5A8C5"/>
<keyword evidence="4" id="KW-0966">Cell projection</keyword>
<organism evidence="4 5">
    <name type="scientific">Kaistia soli DSM 19436</name>
    <dbReference type="NCBI Taxonomy" id="1122133"/>
    <lineage>
        <taxon>Bacteria</taxon>
        <taxon>Pseudomonadati</taxon>
        <taxon>Pseudomonadota</taxon>
        <taxon>Alphaproteobacteria</taxon>
        <taxon>Hyphomicrobiales</taxon>
        <taxon>Kaistiaceae</taxon>
        <taxon>Kaistia</taxon>
    </lineage>
</organism>
<keyword evidence="1" id="KW-0678">Repressor</keyword>
<evidence type="ECO:0000313" key="5">
    <source>
        <dbReference type="Proteomes" id="UP000184485"/>
    </source>
</evidence>
<keyword evidence="2" id="KW-1005">Bacterial flagellum biogenesis</keyword>